<sequence>MVVFPSGPTKAVRTFIENTVHFGVDGDEAEWEAMVPNKGMVYLEDPNDKNLKLFTVSIFHQLRCLDIIRKGIVDLEARHSRSPLDSETSLTALTHHCVNYLRQMVLCRSDLDLDTVFGSPKPAVYSDTYQCKDWEAIYRDVEKNQKAYRDSN</sequence>
<dbReference type="EMBL" id="MU155215">
    <property type="protein sequence ID" value="KAF9479331.1"/>
    <property type="molecule type" value="Genomic_DNA"/>
</dbReference>
<name>A0A9P6CTG0_9AGAR</name>
<evidence type="ECO:0000256" key="2">
    <source>
        <dbReference type="ARBA" id="ARBA00035112"/>
    </source>
</evidence>
<dbReference type="Proteomes" id="UP000807469">
    <property type="component" value="Unassembled WGS sequence"/>
</dbReference>
<comment type="pathway">
    <text evidence="1">Mycotoxin biosynthesis.</text>
</comment>
<accession>A0A9P6CTG0</accession>
<dbReference type="InterPro" id="IPR021765">
    <property type="entry name" value="UstYa-like"/>
</dbReference>
<dbReference type="AlphaFoldDB" id="A0A9P6CTG0"/>
<evidence type="ECO:0000313" key="3">
    <source>
        <dbReference type="EMBL" id="KAF9479331.1"/>
    </source>
</evidence>
<dbReference type="PANTHER" id="PTHR33365">
    <property type="entry name" value="YALI0B05434P"/>
    <property type="match status" value="1"/>
</dbReference>
<organism evidence="3 4">
    <name type="scientific">Pholiota conissans</name>
    <dbReference type="NCBI Taxonomy" id="109636"/>
    <lineage>
        <taxon>Eukaryota</taxon>
        <taxon>Fungi</taxon>
        <taxon>Dikarya</taxon>
        <taxon>Basidiomycota</taxon>
        <taxon>Agaricomycotina</taxon>
        <taxon>Agaricomycetes</taxon>
        <taxon>Agaricomycetidae</taxon>
        <taxon>Agaricales</taxon>
        <taxon>Agaricineae</taxon>
        <taxon>Strophariaceae</taxon>
        <taxon>Pholiota</taxon>
    </lineage>
</organism>
<dbReference type="PANTHER" id="PTHR33365:SF4">
    <property type="entry name" value="CYCLOCHLOROTINE BIOSYNTHESIS PROTEIN O"/>
    <property type="match status" value="1"/>
</dbReference>
<keyword evidence="4" id="KW-1185">Reference proteome</keyword>
<comment type="caution">
    <text evidence="3">The sequence shown here is derived from an EMBL/GenBank/DDBJ whole genome shotgun (WGS) entry which is preliminary data.</text>
</comment>
<gene>
    <name evidence="3" type="ORF">BDN70DRAFT_984120</name>
</gene>
<proteinExistence type="inferred from homology"/>
<protein>
    <submittedName>
        <fullName evidence="3">Uncharacterized protein</fullName>
    </submittedName>
</protein>
<reference evidence="3" key="1">
    <citation type="submission" date="2020-11" db="EMBL/GenBank/DDBJ databases">
        <authorList>
            <consortium name="DOE Joint Genome Institute"/>
            <person name="Ahrendt S."/>
            <person name="Riley R."/>
            <person name="Andreopoulos W."/>
            <person name="Labutti K."/>
            <person name="Pangilinan J."/>
            <person name="Ruiz-Duenas F.J."/>
            <person name="Barrasa J.M."/>
            <person name="Sanchez-Garcia M."/>
            <person name="Camarero S."/>
            <person name="Miyauchi S."/>
            <person name="Serrano A."/>
            <person name="Linde D."/>
            <person name="Babiker R."/>
            <person name="Drula E."/>
            <person name="Ayuso-Fernandez I."/>
            <person name="Pacheco R."/>
            <person name="Padilla G."/>
            <person name="Ferreira P."/>
            <person name="Barriuso J."/>
            <person name="Kellner H."/>
            <person name="Castanera R."/>
            <person name="Alfaro M."/>
            <person name="Ramirez L."/>
            <person name="Pisabarro A.G."/>
            <person name="Kuo A."/>
            <person name="Tritt A."/>
            <person name="Lipzen A."/>
            <person name="He G."/>
            <person name="Yan M."/>
            <person name="Ng V."/>
            <person name="Cullen D."/>
            <person name="Martin F."/>
            <person name="Rosso M.-N."/>
            <person name="Henrissat B."/>
            <person name="Hibbett D."/>
            <person name="Martinez A.T."/>
            <person name="Grigoriev I.V."/>
        </authorList>
    </citation>
    <scope>NUCLEOTIDE SEQUENCE</scope>
    <source>
        <strain evidence="3">CIRM-BRFM 674</strain>
    </source>
</reference>
<dbReference type="GO" id="GO:0043386">
    <property type="term" value="P:mycotoxin biosynthetic process"/>
    <property type="evidence" value="ECO:0007669"/>
    <property type="project" value="InterPro"/>
</dbReference>
<evidence type="ECO:0000313" key="4">
    <source>
        <dbReference type="Proteomes" id="UP000807469"/>
    </source>
</evidence>
<comment type="similarity">
    <text evidence="2">Belongs to the ustYa family.</text>
</comment>
<dbReference type="OrthoDB" id="3687641at2759"/>
<evidence type="ECO:0000256" key="1">
    <source>
        <dbReference type="ARBA" id="ARBA00004685"/>
    </source>
</evidence>
<dbReference type="Pfam" id="PF11807">
    <property type="entry name" value="UstYa"/>
    <property type="match status" value="1"/>
</dbReference>